<dbReference type="EMBL" id="LT607410">
    <property type="protein sequence ID" value="SCF20389.1"/>
    <property type="molecule type" value="Genomic_DNA"/>
</dbReference>
<evidence type="ECO:0000313" key="3">
    <source>
        <dbReference type="Proteomes" id="UP000198228"/>
    </source>
</evidence>
<dbReference type="InterPro" id="IPR002734">
    <property type="entry name" value="RibDG_C"/>
</dbReference>
<dbReference type="Proteomes" id="UP000198228">
    <property type="component" value="Chromosome I"/>
</dbReference>
<dbReference type="InterPro" id="IPR024072">
    <property type="entry name" value="DHFR-like_dom_sf"/>
</dbReference>
<dbReference type="AlphaFoldDB" id="A0A1C4YI28"/>
<accession>A0A1C4YI28</accession>
<dbReference type="PANTHER" id="PTHR38011:SF11">
    <property type="entry name" value="2,5-DIAMINO-6-RIBOSYLAMINO-4(3H)-PYRIMIDINONE 5'-PHOSPHATE REDUCTASE"/>
    <property type="match status" value="1"/>
</dbReference>
<organism evidence="2 3">
    <name type="scientific">Micromonospora purpureochromogenes</name>
    <dbReference type="NCBI Taxonomy" id="47872"/>
    <lineage>
        <taxon>Bacteria</taxon>
        <taxon>Bacillati</taxon>
        <taxon>Actinomycetota</taxon>
        <taxon>Actinomycetes</taxon>
        <taxon>Micromonosporales</taxon>
        <taxon>Micromonosporaceae</taxon>
        <taxon>Micromonospora</taxon>
    </lineage>
</organism>
<dbReference type="GO" id="GO:0008703">
    <property type="term" value="F:5-amino-6-(5-phosphoribosylamino)uracil reductase activity"/>
    <property type="evidence" value="ECO:0007669"/>
    <property type="project" value="InterPro"/>
</dbReference>
<dbReference type="Gene3D" id="3.40.430.10">
    <property type="entry name" value="Dihydrofolate Reductase, subunit A"/>
    <property type="match status" value="1"/>
</dbReference>
<feature type="domain" description="Bacterial bifunctional deaminase-reductase C-terminal" evidence="1">
    <location>
        <begin position="19"/>
        <end position="186"/>
    </location>
</feature>
<gene>
    <name evidence="2" type="ORF">GA0074696_3404</name>
</gene>
<evidence type="ECO:0000259" key="1">
    <source>
        <dbReference type="Pfam" id="PF01872"/>
    </source>
</evidence>
<proteinExistence type="predicted"/>
<dbReference type="GO" id="GO:0009231">
    <property type="term" value="P:riboflavin biosynthetic process"/>
    <property type="evidence" value="ECO:0007669"/>
    <property type="project" value="InterPro"/>
</dbReference>
<protein>
    <submittedName>
        <fullName evidence="2">Dihydrofolate reductase</fullName>
    </submittedName>
</protein>
<dbReference type="InterPro" id="IPR050765">
    <property type="entry name" value="Riboflavin_Biosynth_HTPR"/>
</dbReference>
<dbReference type="RefSeq" id="WP_231925042.1">
    <property type="nucleotide sequence ID" value="NZ_LT607410.1"/>
</dbReference>
<dbReference type="PANTHER" id="PTHR38011">
    <property type="entry name" value="DIHYDROFOLATE REDUCTASE FAMILY PROTEIN (AFU_ORTHOLOGUE AFUA_8G06820)"/>
    <property type="match status" value="1"/>
</dbReference>
<reference evidence="2 3" key="1">
    <citation type="submission" date="2016-06" db="EMBL/GenBank/DDBJ databases">
        <authorList>
            <person name="Kjaerup R.B."/>
            <person name="Dalgaard T.S."/>
            <person name="Juul-Madsen H.R."/>
        </authorList>
    </citation>
    <scope>NUCLEOTIDE SEQUENCE [LARGE SCALE GENOMIC DNA]</scope>
    <source>
        <strain evidence="2 3">DSM 43821</strain>
    </source>
</reference>
<dbReference type="Pfam" id="PF01872">
    <property type="entry name" value="RibD_C"/>
    <property type="match status" value="1"/>
</dbReference>
<name>A0A1C4YI28_9ACTN</name>
<evidence type="ECO:0000313" key="2">
    <source>
        <dbReference type="EMBL" id="SCF20389.1"/>
    </source>
</evidence>
<sequence>MFWVSPESTTDNQEIPMRKLINSTYITLDGVIENPMWTMPYFDEEAAAFAAGQTDEADALLMGRITYDGMSAAWPTRDESDPSTGAAYFNNVKKYVASTTLTDPTWKNSEVLQGDLIEEVTRLKAQDGKAILQYGFGSVTTQLIAAGLLDEVRFWIHPVLEGGDSVTAPLKDFKASFELVDTKVQRSGVIIASYRPKAAR</sequence>
<dbReference type="SUPFAM" id="SSF53597">
    <property type="entry name" value="Dihydrofolate reductase-like"/>
    <property type="match status" value="1"/>
</dbReference>